<feature type="transmembrane region" description="Helical" evidence="1">
    <location>
        <begin position="300"/>
        <end position="320"/>
    </location>
</feature>
<dbReference type="OrthoDB" id="534847at2759"/>
<evidence type="ECO:0000313" key="2">
    <source>
        <dbReference type="EMBL" id="ACO62738.1"/>
    </source>
</evidence>
<dbReference type="Proteomes" id="UP000002009">
    <property type="component" value="Chromosome 4"/>
</dbReference>
<dbReference type="OMA" id="GYLEYYY"/>
<feature type="transmembrane region" description="Helical" evidence="1">
    <location>
        <begin position="168"/>
        <end position="190"/>
    </location>
</feature>
<feature type="transmembrane region" description="Helical" evidence="1">
    <location>
        <begin position="371"/>
        <end position="390"/>
    </location>
</feature>
<keyword evidence="1" id="KW-0472">Membrane</keyword>
<sequence>MATRPHVARVLRGAEASASTAALSLTRSTRAFRPHRVMTSTTGSSTRRRIATPVALLSKIAPAAKTKPPKAPPAGTDADAAAFKAAGAILAVPTLPTLVAPDAVEEAFNVTHSGGWADPSAFERISDVQHFSNVVGTDCFALIALCALYVLADAAENARLDSDTYQRLALALMLYGGGSTLGVALAVAAGALDPSLTPSPSIAALVGTTLAFAPAMAASASAINKYGGGLKGAKERASADLSTVTNLGDTSEKGGYLEYYYKLSFWASMIVGGAFAFSPLSPLAIVNEFTPSGQIVQRAFGLGAVFMLAPAQFVLLDACRRGRLGGGTFKKLNLAVAAAIAGIDAMTVYTFGAAQALNPDAAVLADASGGIYNYVGALAVSFSIFGVYLYQGIFARK</sequence>
<evidence type="ECO:0000256" key="1">
    <source>
        <dbReference type="SAM" id="Phobius"/>
    </source>
</evidence>
<feature type="transmembrane region" description="Helical" evidence="1">
    <location>
        <begin position="332"/>
        <end position="351"/>
    </location>
</feature>
<keyword evidence="1" id="KW-0812">Transmembrane</keyword>
<keyword evidence="1" id="KW-1133">Transmembrane helix</keyword>
<dbReference type="eggNOG" id="ENOG502SCBY">
    <property type="taxonomic scope" value="Eukaryota"/>
</dbReference>
<dbReference type="RefSeq" id="XP_002501480.1">
    <property type="nucleotide sequence ID" value="XM_002501434.1"/>
</dbReference>
<dbReference type="EMBL" id="CP001325">
    <property type="protein sequence ID" value="ACO62738.1"/>
    <property type="molecule type" value="Genomic_DNA"/>
</dbReference>
<organism evidence="2 3">
    <name type="scientific">Micromonas commoda (strain RCC299 / NOUM17 / CCMP2709)</name>
    <name type="common">Picoplanktonic green alga</name>
    <dbReference type="NCBI Taxonomy" id="296587"/>
    <lineage>
        <taxon>Eukaryota</taxon>
        <taxon>Viridiplantae</taxon>
        <taxon>Chlorophyta</taxon>
        <taxon>Mamiellophyceae</taxon>
        <taxon>Mamiellales</taxon>
        <taxon>Mamiellaceae</taxon>
        <taxon>Micromonas</taxon>
    </lineage>
</organism>
<feature type="transmembrane region" description="Helical" evidence="1">
    <location>
        <begin position="202"/>
        <end position="223"/>
    </location>
</feature>
<dbReference type="GeneID" id="8243168"/>
<dbReference type="InParanoid" id="C1E4L3"/>
<dbReference type="KEGG" id="mis:MICPUN_58079"/>
<evidence type="ECO:0000313" key="3">
    <source>
        <dbReference type="Proteomes" id="UP000002009"/>
    </source>
</evidence>
<gene>
    <name evidence="2" type="ORF">MICPUN_58079</name>
</gene>
<protein>
    <submittedName>
        <fullName evidence="2">Uncharacterized protein</fullName>
    </submittedName>
</protein>
<feature type="transmembrane region" description="Helical" evidence="1">
    <location>
        <begin position="259"/>
        <end position="280"/>
    </location>
</feature>
<name>C1E4L3_MICCC</name>
<accession>C1E4L3</accession>
<dbReference type="AlphaFoldDB" id="C1E4L3"/>
<reference evidence="2 3" key="1">
    <citation type="journal article" date="2009" name="Science">
        <title>Green evolution and dynamic adaptations revealed by genomes of the marine picoeukaryotes Micromonas.</title>
        <authorList>
            <person name="Worden A.Z."/>
            <person name="Lee J.H."/>
            <person name="Mock T."/>
            <person name="Rouze P."/>
            <person name="Simmons M.P."/>
            <person name="Aerts A.L."/>
            <person name="Allen A.E."/>
            <person name="Cuvelier M.L."/>
            <person name="Derelle E."/>
            <person name="Everett M.V."/>
            <person name="Foulon E."/>
            <person name="Grimwood J."/>
            <person name="Gundlach H."/>
            <person name="Henrissat B."/>
            <person name="Napoli C."/>
            <person name="McDonald S.M."/>
            <person name="Parker M.S."/>
            <person name="Rombauts S."/>
            <person name="Salamov A."/>
            <person name="Von Dassow P."/>
            <person name="Badger J.H."/>
            <person name="Coutinho P.M."/>
            <person name="Demir E."/>
            <person name="Dubchak I."/>
            <person name="Gentemann C."/>
            <person name="Eikrem W."/>
            <person name="Gready J.E."/>
            <person name="John U."/>
            <person name="Lanier W."/>
            <person name="Lindquist E.A."/>
            <person name="Lucas S."/>
            <person name="Mayer K.F."/>
            <person name="Moreau H."/>
            <person name="Not F."/>
            <person name="Otillar R."/>
            <person name="Panaud O."/>
            <person name="Pangilinan J."/>
            <person name="Paulsen I."/>
            <person name="Piegu B."/>
            <person name="Poliakov A."/>
            <person name="Robbens S."/>
            <person name="Schmutz J."/>
            <person name="Toulza E."/>
            <person name="Wyss T."/>
            <person name="Zelensky A."/>
            <person name="Zhou K."/>
            <person name="Armbrust E.V."/>
            <person name="Bhattacharya D."/>
            <person name="Goodenough U.W."/>
            <person name="Van de Peer Y."/>
            <person name="Grigoriev I.V."/>
        </authorList>
    </citation>
    <scope>NUCLEOTIDE SEQUENCE [LARGE SCALE GENOMIC DNA]</scope>
    <source>
        <strain evidence="3">RCC299 / NOUM17</strain>
    </source>
</reference>
<keyword evidence="3" id="KW-1185">Reference proteome</keyword>
<proteinExistence type="predicted"/>